<dbReference type="InterPro" id="IPR012337">
    <property type="entry name" value="RNaseH-like_sf"/>
</dbReference>
<keyword evidence="2" id="KW-1185">Reference proteome</keyword>
<evidence type="ECO:0000313" key="2">
    <source>
        <dbReference type="Proteomes" id="UP000499080"/>
    </source>
</evidence>
<dbReference type="InterPro" id="IPR036397">
    <property type="entry name" value="RNaseH_sf"/>
</dbReference>
<evidence type="ECO:0008006" key="3">
    <source>
        <dbReference type="Google" id="ProtNLM"/>
    </source>
</evidence>
<evidence type="ECO:0000313" key="1">
    <source>
        <dbReference type="EMBL" id="GBN05333.1"/>
    </source>
</evidence>
<dbReference type="GO" id="GO:0003676">
    <property type="term" value="F:nucleic acid binding"/>
    <property type="evidence" value="ECO:0007669"/>
    <property type="project" value="InterPro"/>
</dbReference>
<name>A0A4Y2KUZ6_ARAVE</name>
<comment type="caution">
    <text evidence="1">The sequence shown here is derived from an EMBL/GenBank/DDBJ whole genome shotgun (WGS) entry which is preliminary data.</text>
</comment>
<dbReference type="Gene3D" id="3.30.420.10">
    <property type="entry name" value="Ribonuclease H-like superfamily/Ribonuclease H"/>
    <property type="match status" value="1"/>
</dbReference>
<dbReference type="Proteomes" id="UP000499080">
    <property type="component" value="Unassembled WGS sequence"/>
</dbReference>
<organism evidence="1 2">
    <name type="scientific">Araneus ventricosus</name>
    <name type="common">Orbweaver spider</name>
    <name type="synonym">Epeira ventricosa</name>
    <dbReference type="NCBI Taxonomy" id="182803"/>
    <lineage>
        <taxon>Eukaryota</taxon>
        <taxon>Metazoa</taxon>
        <taxon>Ecdysozoa</taxon>
        <taxon>Arthropoda</taxon>
        <taxon>Chelicerata</taxon>
        <taxon>Arachnida</taxon>
        <taxon>Araneae</taxon>
        <taxon>Araneomorphae</taxon>
        <taxon>Entelegynae</taxon>
        <taxon>Araneoidea</taxon>
        <taxon>Araneidae</taxon>
        <taxon>Araneus</taxon>
    </lineage>
</organism>
<dbReference type="SUPFAM" id="SSF53098">
    <property type="entry name" value="Ribonuclease H-like"/>
    <property type="match status" value="1"/>
</dbReference>
<accession>A0A4Y2KUZ6</accession>
<reference evidence="1 2" key="1">
    <citation type="journal article" date="2019" name="Sci. Rep.">
        <title>Orb-weaving spider Araneus ventricosus genome elucidates the spidroin gene catalogue.</title>
        <authorList>
            <person name="Kono N."/>
            <person name="Nakamura H."/>
            <person name="Ohtoshi R."/>
            <person name="Moran D.A.P."/>
            <person name="Shinohara A."/>
            <person name="Yoshida Y."/>
            <person name="Fujiwara M."/>
            <person name="Mori M."/>
            <person name="Tomita M."/>
            <person name="Arakawa K."/>
        </authorList>
    </citation>
    <scope>NUCLEOTIDE SEQUENCE [LARGE SCALE GENOMIC DNA]</scope>
</reference>
<protein>
    <recommendedName>
        <fullName evidence="3">Integrase catalytic domain-containing protein</fullName>
    </recommendedName>
</protein>
<dbReference type="EMBL" id="BGPR01004958">
    <property type="protein sequence ID" value="GBN05333.1"/>
    <property type="molecule type" value="Genomic_DNA"/>
</dbReference>
<dbReference type="OrthoDB" id="413361at2759"/>
<proteinExistence type="predicted"/>
<sequence>MTSLDFVKFLKHKSDILAEVFKLFLKQESDLYKIQCDNAKGMSGELARVLLRKVVSDRSSAPPYSPPLNGVAGRANRYLLEKARALMKQSF</sequence>
<dbReference type="AlphaFoldDB" id="A0A4Y2KUZ6"/>
<gene>
    <name evidence="1" type="ORF">AVEN_116047_1</name>
</gene>